<organism evidence="2 3">
    <name type="scientific">Blepharisma stoltei</name>
    <dbReference type="NCBI Taxonomy" id="1481888"/>
    <lineage>
        <taxon>Eukaryota</taxon>
        <taxon>Sar</taxon>
        <taxon>Alveolata</taxon>
        <taxon>Ciliophora</taxon>
        <taxon>Postciliodesmatophora</taxon>
        <taxon>Heterotrichea</taxon>
        <taxon>Heterotrichida</taxon>
        <taxon>Blepharismidae</taxon>
        <taxon>Blepharisma</taxon>
    </lineage>
</organism>
<proteinExistence type="predicted"/>
<evidence type="ECO:0000313" key="3">
    <source>
        <dbReference type="Proteomes" id="UP001162131"/>
    </source>
</evidence>
<accession>A0AAU9JT35</accession>
<dbReference type="InterPro" id="IPR051291">
    <property type="entry name" value="CIMAP"/>
</dbReference>
<reference evidence="2" key="1">
    <citation type="submission" date="2021-09" db="EMBL/GenBank/DDBJ databases">
        <authorList>
            <consortium name="AG Swart"/>
            <person name="Singh M."/>
            <person name="Singh A."/>
            <person name="Seah K."/>
            <person name="Emmerich C."/>
        </authorList>
    </citation>
    <scope>NUCLEOTIDE SEQUENCE</scope>
    <source>
        <strain evidence="2">ATCC30299</strain>
    </source>
</reference>
<sequence length="214" mass="22948">MKTSAPAWSIFSRKNYKHFENVPGPGSYNPITYLLDGGPNFGFGRSARPSIIGKQSSPGPGSYIPRAVTPNARRPVFGRSYRLPINSLNDTPGPGSYEHRPKSEGPSYSLYGRSKRDKQNSSPGPGHYSPNLSTIDNLPAPKMGKAKRGADLSLSTFPGPGSYQLKSTLEGPKWGLGYGGRSNLKPTGTPGPGTYDLKSTISNLPSYSQSNINN</sequence>
<dbReference type="EMBL" id="CAJZBQ010000052">
    <property type="protein sequence ID" value="CAG9330917.1"/>
    <property type="molecule type" value="Genomic_DNA"/>
</dbReference>
<evidence type="ECO:0000256" key="1">
    <source>
        <dbReference type="SAM" id="MobiDB-lite"/>
    </source>
</evidence>
<dbReference type="Pfam" id="PF07004">
    <property type="entry name" value="SHIPPO-rpt"/>
    <property type="match status" value="5"/>
</dbReference>
<gene>
    <name evidence="2" type="ORF">BSTOLATCC_MIC52326</name>
</gene>
<name>A0AAU9JT35_9CILI</name>
<keyword evidence="3" id="KW-1185">Reference proteome</keyword>
<dbReference type="PANTHER" id="PTHR21580">
    <property type="entry name" value="SHIPPO-1-RELATED"/>
    <property type="match status" value="1"/>
</dbReference>
<dbReference type="InterPro" id="IPR010736">
    <property type="entry name" value="SHIPPO-rpt"/>
</dbReference>
<dbReference type="Proteomes" id="UP001162131">
    <property type="component" value="Unassembled WGS sequence"/>
</dbReference>
<protein>
    <submittedName>
        <fullName evidence="2">Uncharacterized protein</fullName>
    </submittedName>
</protein>
<comment type="caution">
    <text evidence="2">The sequence shown here is derived from an EMBL/GenBank/DDBJ whole genome shotgun (WGS) entry which is preliminary data.</text>
</comment>
<dbReference type="AlphaFoldDB" id="A0AAU9JT35"/>
<feature type="region of interest" description="Disordered" evidence="1">
    <location>
        <begin position="45"/>
        <end position="214"/>
    </location>
</feature>
<evidence type="ECO:0000313" key="2">
    <source>
        <dbReference type="EMBL" id="CAG9330917.1"/>
    </source>
</evidence>
<feature type="compositionally biased region" description="Polar residues" evidence="1">
    <location>
        <begin position="197"/>
        <end position="214"/>
    </location>
</feature>